<comment type="caution">
    <text evidence="1">The sequence shown here is derived from an EMBL/GenBank/DDBJ whole genome shotgun (WGS) entry which is preliminary data.</text>
</comment>
<evidence type="ECO:0000313" key="1">
    <source>
        <dbReference type="EMBL" id="GGH65282.1"/>
    </source>
</evidence>
<keyword evidence="2" id="KW-1185">Reference proteome</keyword>
<proteinExistence type="predicted"/>
<evidence type="ECO:0000313" key="2">
    <source>
        <dbReference type="Proteomes" id="UP000627292"/>
    </source>
</evidence>
<reference evidence="1" key="1">
    <citation type="journal article" date="2014" name="Int. J. Syst. Evol. Microbiol.">
        <title>Complete genome sequence of Corynebacterium casei LMG S-19264T (=DSM 44701T), isolated from a smear-ripened cheese.</title>
        <authorList>
            <consortium name="US DOE Joint Genome Institute (JGI-PGF)"/>
            <person name="Walter F."/>
            <person name="Albersmeier A."/>
            <person name="Kalinowski J."/>
            <person name="Ruckert C."/>
        </authorList>
    </citation>
    <scope>NUCLEOTIDE SEQUENCE</scope>
    <source>
        <strain evidence="1">CGMCC 1.15290</strain>
    </source>
</reference>
<dbReference type="EMBL" id="BMIB01000002">
    <property type="protein sequence ID" value="GGH65282.1"/>
    <property type="molecule type" value="Genomic_DNA"/>
</dbReference>
<name>A0A917IVV0_9BACT</name>
<dbReference type="AlphaFoldDB" id="A0A917IVV0"/>
<organism evidence="1 2">
    <name type="scientific">Filimonas zeae</name>
    <dbReference type="NCBI Taxonomy" id="1737353"/>
    <lineage>
        <taxon>Bacteria</taxon>
        <taxon>Pseudomonadati</taxon>
        <taxon>Bacteroidota</taxon>
        <taxon>Chitinophagia</taxon>
        <taxon>Chitinophagales</taxon>
        <taxon>Chitinophagaceae</taxon>
        <taxon>Filimonas</taxon>
    </lineage>
</organism>
<gene>
    <name evidence="1" type="ORF">GCM10011379_18250</name>
</gene>
<dbReference type="Proteomes" id="UP000627292">
    <property type="component" value="Unassembled WGS sequence"/>
</dbReference>
<reference evidence="1" key="2">
    <citation type="submission" date="2020-09" db="EMBL/GenBank/DDBJ databases">
        <authorList>
            <person name="Sun Q."/>
            <person name="Zhou Y."/>
        </authorList>
    </citation>
    <scope>NUCLEOTIDE SEQUENCE</scope>
    <source>
        <strain evidence="1">CGMCC 1.15290</strain>
    </source>
</reference>
<protein>
    <submittedName>
        <fullName evidence="1">Uncharacterized protein</fullName>
    </submittedName>
</protein>
<sequence>MFNKAFEAAAQYLPLFSKTLKKQPIMINYKPVLLAALVMCCYSTTRAQTFTGMKIALSRRGETLNAFSFTTGDITFFIDSKGGLEYQLDAGNTAVVELDYYGSFHEWEAGKLKSVNDIIIEYYDAFKGALMGKLKKIGNVEITYYDNFDGQKNGKLKSVGSIVLDYYDNFQAEKTGKLKSVSSLNLDYYDSFNAAKSGKLKTTGSVQLDYYDNFYPEKAGRLKSVNGRLPNVQLAVEQ</sequence>
<accession>A0A917IVV0</accession>